<dbReference type="InterPro" id="IPR000847">
    <property type="entry name" value="LysR_HTH_N"/>
</dbReference>
<evidence type="ECO:0000313" key="6">
    <source>
        <dbReference type="EMBL" id="TDG10841.1"/>
    </source>
</evidence>
<evidence type="ECO:0000256" key="3">
    <source>
        <dbReference type="ARBA" id="ARBA00023125"/>
    </source>
</evidence>
<dbReference type="PANTHER" id="PTHR30537">
    <property type="entry name" value="HTH-TYPE TRANSCRIPTIONAL REGULATOR"/>
    <property type="match status" value="1"/>
</dbReference>
<reference evidence="6 7" key="1">
    <citation type="submission" date="2019-03" db="EMBL/GenBank/DDBJ databases">
        <title>Paraburkholderia sp. isolated from native Mimosa gymnas in Guartela State Park, Brazil.</title>
        <authorList>
            <person name="Paulitsch F."/>
            <person name="Hungria M."/>
            <person name="Delamuta J.R.M."/>
            <person name="Ribeiro R.A."/>
            <person name="Dall'Agnol R."/>
            <person name="Silva J.S.B."/>
        </authorList>
    </citation>
    <scope>NUCLEOTIDE SEQUENCE [LARGE SCALE GENOMIC DNA]</scope>
    <source>
        <strain evidence="6 7">CNPSo 3008</strain>
    </source>
</reference>
<organism evidence="6 7">
    <name type="scientific">Paraburkholderia guartelaensis</name>
    <dbReference type="NCBI Taxonomy" id="2546446"/>
    <lineage>
        <taxon>Bacteria</taxon>
        <taxon>Pseudomonadati</taxon>
        <taxon>Pseudomonadota</taxon>
        <taxon>Betaproteobacteria</taxon>
        <taxon>Burkholderiales</taxon>
        <taxon>Burkholderiaceae</taxon>
        <taxon>Paraburkholderia</taxon>
    </lineage>
</organism>
<dbReference type="Pfam" id="PF03466">
    <property type="entry name" value="LysR_substrate"/>
    <property type="match status" value="1"/>
</dbReference>
<keyword evidence="2" id="KW-0805">Transcription regulation</keyword>
<dbReference type="SUPFAM" id="SSF46785">
    <property type="entry name" value="Winged helix' DNA-binding domain"/>
    <property type="match status" value="1"/>
</dbReference>
<dbReference type="Proteomes" id="UP000295606">
    <property type="component" value="Unassembled WGS sequence"/>
</dbReference>
<name>A0A4R5LLV6_9BURK</name>
<dbReference type="GO" id="GO:0003700">
    <property type="term" value="F:DNA-binding transcription factor activity"/>
    <property type="evidence" value="ECO:0007669"/>
    <property type="project" value="InterPro"/>
</dbReference>
<evidence type="ECO:0000259" key="5">
    <source>
        <dbReference type="PROSITE" id="PS50931"/>
    </source>
</evidence>
<dbReference type="InterPro" id="IPR005119">
    <property type="entry name" value="LysR_subst-bd"/>
</dbReference>
<gene>
    <name evidence="6" type="ORF">E1N52_00860</name>
</gene>
<evidence type="ECO:0000256" key="1">
    <source>
        <dbReference type="ARBA" id="ARBA00009437"/>
    </source>
</evidence>
<evidence type="ECO:0000256" key="2">
    <source>
        <dbReference type="ARBA" id="ARBA00023015"/>
    </source>
</evidence>
<dbReference type="Gene3D" id="3.40.190.290">
    <property type="match status" value="1"/>
</dbReference>
<dbReference type="Gene3D" id="1.10.10.10">
    <property type="entry name" value="Winged helix-like DNA-binding domain superfamily/Winged helix DNA-binding domain"/>
    <property type="match status" value="1"/>
</dbReference>
<dbReference type="PRINTS" id="PR00039">
    <property type="entry name" value="HTHLYSR"/>
</dbReference>
<evidence type="ECO:0000313" key="7">
    <source>
        <dbReference type="Proteomes" id="UP000295606"/>
    </source>
</evidence>
<dbReference type="PROSITE" id="PS50931">
    <property type="entry name" value="HTH_LYSR"/>
    <property type="match status" value="1"/>
</dbReference>
<dbReference type="OrthoDB" id="8523827at2"/>
<dbReference type="PANTHER" id="PTHR30537:SF5">
    <property type="entry name" value="HTH-TYPE TRANSCRIPTIONAL ACTIVATOR TTDR-RELATED"/>
    <property type="match status" value="1"/>
</dbReference>
<proteinExistence type="inferred from homology"/>
<dbReference type="AlphaFoldDB" id="A0A4R5LLV6"/>
<dbReference type="EMBL" id="SMOD01000001">
    <property type="protein sequence ID" value="TDG10841.1"/>
    <property type="molecule type" value="Genomic_DNA"/>
</dbReference>
<protein>
    <submittedName>
        <fullName evidence="6">LysR family transcriptional regulator</fullName>
    </submittedName>
</protein>
<dbReference type="InterPro" id="IPR058163">
    <property type="entry name" value="LysR-type_TF_proteobact-type"/>
</dbReference>
<evidence type="ECO:0000256" key="4">
    <source>
        <dbReference type="ARBA" id="ARBA00023163"/>
    </source>
</evidence>
<dbReference type="InterPro" id="IPR036390">
    <property type="entry name" value="WH_DNA-bd_sf"/>
</dbReference>
<accession>A0A4R5LLV6</accession>
<keyword evidence="4" id="KW-0804">Transcription</keyword>
<feature type="domain" description="HTH lysR-type" evidence="5">
    <location>
        <begin position="46"/>
        <end position="95"/>
    </location>
</feature>
<dbReference type="SUPFAM" id="SSF53850">
    <property type="entry name" value="Periplasmic binding protein-like II"/>
    <property type="match status" value="1"/>
</dbReference>
<dbReference type="InterPro" id="IPR036388">
    <property type="entry name" value="WH-like_DNA-bd_sf"/>
</dbReference>
<keyword evidence="3" id="KW-0238">DNA-binding</keyword>
<dbReference type="CDD" id="cd08422">
    <property type="entry name" value="PBP2_CrgA_like"/>
    <property type="match status" value="1"/>
</dbReference>
<dbReference type="Pfam" id="PF00126">
    <property type="entry name" value="HTH_1"/>
    <property type="match status" value="1"/>
</dbReference>
<comment type="similarity">
    <text evidence="1">Belongs to the LysR transcriptional regulatory family.</text>
</comment>
<sequence length="333" mass="36459">MRACHSESAPFPTITMIRMSENDPVWESTSRRRPGIARNFSGVIGFINVALTGSLAEASRQLGVSSPSLSKSIARLESQLNVRLLERSNRKMTLTAEGTLFFEECFPAVEHINRIAGDLAGSAAEPAGNLRVSCSMSFGRMYIAKMLPAFSTLFPGIQIDLDLNDRSVDPVRDSVDVVIRYGEVSKGDFVARRLCDSGLVVCASPAYLAQFGAPLAIDDLLRHRLILQRNADSGRPAEWVFHQNGETVKRRFNGYTVANDADLIRQAALGGLGLAQLDSRQIGQHLDSGALHPVLTGYAPPASGYFVCYRNRPRTPSRVKVFVDYLFSYLAGC</sequence>
<dbReference type="GO" id="GO:0003677">
    <property type="term" value="F:DNA binding"/>
    <property type="evidence" value="ECO:0007669"/>
    <property type="project" value="UniProtKB-KW"/>
</dbReference>
<dbReference type="FunFam" id="1.10.10.10:FF:000001">
    <property type="entry name" value="LysR family transcriptional regulator"/>
    <property type="match status" value="1"/>
</dbReference>
<comment type="caution">
    <text evidence="6">The sequence shown here is derived from an EMBL/GenBank/DDBJ whole genome shotgun (WGS) entry which is preliminary data.</text>
</comment>